<dbReference type="GO" id="GO:0071586">
    <property type="term" value="P:CAAX-box protein processing"/>
    <property type="evidence" value="ECO:0007669"/>
    <property type="project" value="UniProtKB-UniRule"/>
</dbReference>
<feature type="transmembrane region" description="Helical" evidence="15">
    <location>
        <begin position="341"/>
        <end position="360"/>
    </location>
</feature>
<dbReference type="RefSeq" id="XP_024711316.1">
    <property type="nucleotide sequence ID" value="XM_024860508.1"/>
</dbReference>
<dbReference type="InterPro" id="IPR001915">
    <property type="entry name" value="Peptidase_M48"/>
</dbReference>
<keyword evidence="2 15" id="KW-0645">Protease</keyword>
<evidence type="ECO:0000256" key="7">
    <source>
        <dbReference type="ARBA" id="ARBA00022833"/>
    </source>
</evidence>
<dbReference type="AlphaFoldDB" id="A0A2P7YCR0"/>
<dbReference type="OrthoDB" id="360839at2759"/>
<dbReference type="Pfam" id="PF16491">
    <property type="entry name" value="Peptidase_M48_N"/>
    <property type="match status" value="1"/>
</dbReference>
<evidence type="ECO:0000256" key="13">
    <source>
        <dbReference type="PIRSR" id="PIRSR627057-1"/>
    </source>
</evidence>
<proteinExistence type="inferred from homology"/>
<dbReference type="InterPro" id="IPR032456">
    <property type="entry name" value="Peptidase_M48_N"/>
</dbReference>
<evidence type="ECO:0000259" key="17">
    <source>
        <dbReference type="Pfam" id="PF16491"/>
    </source>
</evidence>
<evidence type="ECO:0000256" key="9">
    <source>
        <dbReference type="ARBA" id="ARBA00023049"/>
    </source>
</evidence>
<feature type="domain" description="Peptidase M48" evidence="16">
    <location>
        <begin position="231"/>
        <end position="435"/>
    </location>
</feature>
<keyword evidence="19" id="KW-1185">Reference proteome</keyword>
<feature type="transmembrane region" description="Helical" evidence="15">
    <location>
        <begin position="314"/>
        <end position="334"/>
    </location>
</feature>
<comment type="cofactor">
    <cofactor evidence="14 15">
        <name>Zn(2+)</name>
        <dbReference type="ChEBI" id="CHEBI:29105"/>
    </cofactor>
    <text evidence="14 15">Binds 1 zinc ion per subunit.</text>
</comment>
<keyword evidence="8 15" id="KW-1133">Transmembrane helix</keyword>
<evidence type="ECO:0000256" key="6">
    <source>
        <dbReference type="ARBA" id="ARBA00022824"/>
    </source>
</evidence>
<evidence type="ECO:0000313" key="18">
    <source>
        <dbReference type="EMBL" id="PSK33735.1"/>
    </source>
</evidence>
<dbReference type="PANTHER" id="PTHR10120">
    <property type="entry name" value="CAAX PRENYL PROTEASE 1"/>
    <property type="match status" value="1"/>
</dbReference>
<accession>A0A2P7YCR0</accession>
<keyword evidence="4 14" id="KW-0479">Metal-binding</keyword>
<dbReference type="EC" id="3.4.24.84" evidence="15"/>
<dbReference type="VEuPathDB" id="FungiDB:C7M61_005199"/>
<evidence type="ECO:0000256" key="1">
    <source>
        <dbReference type="ARBA" id="ARBA00004477"/>
    </source>
</evidence>
<feature type="binding site" evidence="14">
    <location>
        <position position="301"/>
    </location>
    <ligand>
        <name>Zn(2+)</name>
        <dbReference type="ChEBI" id="CHEBI:29105"/>
        <note>catalytic</note>
    </ligand>
</feature>
<comment type="subcellular location">
    <subcellularLocation>
        <location evidence="1 15">Endoplasmic reticulum membrane</location>
        <topology evidence="1 15">Multi-pass membrane protein</topology>
    </subcellularLocation>
</comment>
<dbReference type="GO" id="GO:0046872">
    <property type="term" value="F:metal ion binding"/>
    <property type="evidence" value="ECO:0007669"/>
    <property type="project" value="UniProtKB-UniRule"/>
</dbReference>
<evidence type="ECO:0000256" key="10">
    <source>
        <dbReference type="ARBA" id="ARBA00023136"/>
    </source>
</evidence>
<evidence type="ECO:0000256" key="2">
    <source>
        <dbReference type="ARBA" id="ARBA00022670"/>
    </source>
</evidence>
<dbReference type="GO" id="GO:0004222">
    <property type="term" value="F:metalloendopeptidase activity"/>
    <property type="evidence" value="ECO:0007669"/>
    <property type="project" value="UniProtKB-UniRule"/>
</dbReference>
<keyword evidence="9 15" id="KW-0482">Metalloprotease</keyword>
<keyword evidence="3 15" id="KW-0812">Transmembrane</keyword>
<organism evidence="18 19">
    <name type="scientific">Candidozyma pseudohaemuli</name>
    <dbReference type="NCBI Taxonomy" id="418784"/>
    <lineage>
        <taxon>Eukaryota</taxon>
        <taxon>Fungi</taxon>
        <taxon>Dikarya</taxon>
        <taxon>Ascomycota</taxon>
        <taxon>Saccharomycotina</taxon>
        <taxon>Pichiomycetes</taxon>
        <taxon>Metschnikowiaceae</taxon>
        <taxon>Candidozyma</taxon>
    </lineage>
</organism>
<evidence type="ECO:0000256" key="11">
    <source>
        <dbReference type="ARBA" id="ARBA00044456"/>
    </source>
</evidence>
<evidence type="ECO:0000256" key="5">
    <source>
        <dbReference type="ARBA" id="ARBA00022801"/>
    </source>
</evidence>
<dbReference type="Pfam" id="PF01435">
    <property type="entry name" value="Peptidase_M48"/>
    <property type="match status" value="1"/>
</dbReference>
<comment type="function">
    <text evidence="15">Proteolytically removes the C-terminal three residues of farnesylated proteins.</text>
</comment>
<comment type="catalytic activity">
    <reaction evidence="11 15">
        <text>Hydrolyzes the peptide bond -P2-(S-farnesyl or geranylgeranyl)C-P1'-P2'-P3'-COOH where P1' and P2' are amino acids with aliphatic side chains and P3' is any C-terminal residue.</text>
        <dbReference type="EC" id="3.4.24.84"/>
    </reaction>
</comment>
<evidence type="ECO:0000256" key="12">
    <source>
        <dbReference type="ARBA" id="ARBA00060927"/>
    </source>
</evidence>
<dbReference type="FunFam" id="3.30.2010.10:FF:000002">
    <property type="entry name" value="CAAX prenyl protease"/>
    <property type="match status" value="1"/>
</dbReference>
<dbReference type="InterPro" id="IPR027057">
    <property type="entry name" value="CAXX_Prtase_1"/>
</dbReference>
<feature type="active site" description="Proton donor" evidence="13">
    <location>
        <position position="384"/>
    </location>
</feature>
<feature type="transmembrane region" description="Helical" evidence="15">
    <location>
        <begin position="113"/>
        <end position="132"/>
    </location>
</feature>
<evidence type="ECO:0000259" key="16">
    <source>
        <dbReference type="Pfam" id="PF01435"/>
    </source>
</evidence>
<dbReference type="EMBL" id="PYFQ01000023">
    <property type="protein sequence ID" value="PSK33735.1"/>
    <property type="molecule type" value="Genomic_DNA"/>
</dbReference>
<dbReference type="STRING" id="418784.A0A2P7YCR0"/>
<feature type="active site" evidence="13">
    <location>
        <position position="302"/>
    </location>
</feature>
<protein>
    <recommendedName>
        <fullName evidence="15">CAAX prenyl protease</fullName>
        <ecNumber evidence="15">3.4.24.84</ecNumber>
    </recommendedName>
</protein>
<evidence type="ECO:0000256" key="3">
    <source>
        <dbReference type="ARBA" id="ARBA00022692"/>
    </source>
</evidence>
<comment type="similarity">
    <text evidence="12 15">Belongs to the peptidase M48A family.</text>
</comment>
<evidence type="ECO:0000256" key="4">
    <source>
        <dbReference type="ARBA" id="ARBA00022723"/>
    </source>
</evidence>
<dbReference type="GeneID" id="36568585"/>
<name>A0A2P7YCR0_9ASCO</name>
<dbReference type="GO" id="GO:0005789">
    <property type="term" value="C:endoplasmic reticulum membrane"/>
    <property type="evidence" value="ECO:0007669"/>
    <property type="project" value="UniProtKB-SubCell"/>
</dbReference>
<feature type="binding site" evidence="14">
    <location>
        <position position="305"/>
    </location>
    <ligand>
        <name>Zn(2+)</name>
        <dbReference type="ChEBI" id="CHEBI:29105"/>
        <note>catalytic</note>
    </ligand>
</feature>
<feature type="transmembrane region" description="Helical" evidence="15">
    <location>
        <begin position="170"/>
        <end position="192"/>
    </location>
</feature>
<feature type="domain" description="CAAX prenyl protease 1 N-terminal" evidence="17">
    <location>
        <begin position="38"/>
        <end position="228"/>
    </location>
</feature>
<keyword evidence="7 14" id="KW-0862">Zinc</keyword>
<evidence type="ECO:0000256" key="14">
    <source>
        <dbReference type="PIRSR" id="PIRSR627057-2"/>
    </source>
</evidence>
<gene>
    <name evidence="18" type="ORF">C7M61_005199</name>
</gene>
<keyword evidence="6 15" id="KW-0256">Endoplasmic reticulum</keyword>
<reference evidence="18 19" key="1">
    <citation type="submission" date="2018-03" db="EMBL/GenBank/DDBJ databases">
        <title>Candida pseudohaemulonii genome assembly and annotation.</title>
        <authorList>
            <person name="Munoz J.F."/>
            <person name="Gade L.G."/>
            <person name="Chow N.A."/>
            <person name="Litvintseva A.P."/>
            <person name="Loparev V.N."/>
            <person name="Cuomo C.A."/>
        </authorList>
    </citation>
    <scope>NUCLEOTIDE SEQUENCE [LARGE SCALE GENOMIC DNA]</scope>
    <source>
        <strain evidence="18 19">B12108</strain>
    </source>
</reference>
<keyword evidence="5 15" id="KW-0378">Hydrolase</keyword>
<evidence type="ECO:0000313" key="19">
    <source>
        <dbReference type="Proteomes" id="UP000241107"/>
    </source>
</evidence>
<dbReference type="CDD" id="cd07343">
    <property type="entry name" value="M48A_Zmpste24p_like"/>
    <property type="match status" value="1"/>
</dbReference>
<evidence type="ECO:0000256" key="8">
    <source>
        <dbReference type="ARBA" id="ARBA00022989"/>
    </source>
</evidence>
<dbReference type="Gene3D" id="3.30.2010.10">
    <property type="entry name" value="Metalloproteases ('zincins'), catalytic domain"/>
    <property type="match status" value="1"/>
</dbReference>
<comment type="caution">
    <text evidence="18">The sequence shown here is derived from an EMBL/GenBank/DDBJ whole genome shotgun (WGS) entry which is preliminary data.</text>
</comment>
<evidence type="ECO:0000256" key="15">
    <source>
        <dbReference type="RuleBase" id="RU366005"/>
    </source>
</evidence>
<feature type="binding site" evidence="14">
    <location>
        <position position="380"/>
    </location>
    <ligand>
        <name>Zn(2+)</name>
        <dbReference type="ChEBI" id="CHEBI:29105"/>
        <note>catalytic</note>
    </ligand>
</feature>
<feature type="transmembrane region" description="Helical" evidence="15">
    <location>
        <begin position="204"/>
        <end position="227"/>
    </location>
</feature>
<keyword evidence="10 15" id="KW-0472">Membrane</keyword>
<sequence length="459" mass="51763">MFESVSSFLDNPNVNWKAIVTSLLVGKYAFETYINYRQYQVYQRTKPPVSIEKEIAPEVFHKSQAYSRSKAKFNFVSDAVELLKELAVVKFDVLPRIWSLAGCLSARLGGVKFIGAFFGTSIMLQSIVFYAINTILSSFEDLPLSYYKTFVLEEKWGFNKMTLSTFVKDFFKTMTLGLTISTPFIYLFLRIVDAYGPGFVKYAMGLTLAALLIIMTIFPTFILPLFYKMTPLEEGELRTEIEALAKRNNFPLTHLYVMDGSTRSAHSNAMFVGLPWSKKILLYDTLIDHSTTPQVVAVLAHEIGHWKLNHLPQMLAVSQGTVALTFLLFSAFLTNKSLFQSFNFAANAPPIIAFVLFSYVSSPVNCSIQFLNNLISRKNEYQADGYAKDQGYLDSLATSLITMSTENLSSMNTDWLFSSYNHSHPILADRLSALGYKSQAKVGNLKLDIEKDEKAEKAD</sequence>
<dbReference type="Proteomes" id="UP000241107">
    <property type="component" value="Unassembled WGS sequence"/>
</dbReference>